<dbReference type="PANTHER" id="PTHR30461:SF2">
    <property type="entry name" value="SERINE RECOMBINASE PINE-RELATED"/>
    <property type="match status" value="1"/>
</dbReference>
<evidence type="ECO:0000256" key="4">
    <source>
        <dbReference type="ARBA" id="ARBA00023125"/>
    </source>
</evidence>
<dbReference type="PROSITE" id="PS51736">
    <property type="entry name" value="RECOMBINASES_3"/>
    <property type="match status" value="1"/>
</dbReference>
<evidence type="ECO:0000313" key="9">
    <source>
        <dbReference type="Proteomes" id="UP000494216"/>
    </source>
</evidence>
<dbReference type="InterPro" id="IPR009057">
    <property type="entry name" value="Homeodomain-like_sf"/>
</dbReference>
<keyword evidence="5" id="KW-0233">DNA recombination</keyword>
<dbReference type="SMART" id="SM00857">
    <property type="entry name" value="Resolvase"/>
    <property type="match status" value="1"/>
</dbReference>
<keyword evidence="2" id="KW-0229">DNA integration</keyword>
<dbReference type="CDD" id="cd03768">
    <property type="entry name" value="SR_ResInv"/>
    <property type="match status" value="1"/>
</dbReference>
<reference evidence="8 9" key="1">
    <citation type="submission" date="2020-02" db="EMBL/GenBank/DDBJ databases">
        <authorList>
            <person name="Hogendoorn C."/>
        </authorList>
    </citation>
    <scope>NUCLEOTIDE SEQUENCE [LARGE SCALE GENOMIC DNA]</scope>
    <source>
        <strain evidence="8">METHB21</strain>
    </source>
</reference>
<keyword evidence="4" id="KW-0238">DNA-binding</keyword>
<dbReference type="PROSITE" id="PS00398">
    <property type="entry name" value="RECOMBINASES_2"/>
    <property type="match status" value="1"/>
</dbReference>
<keyword evidence="8" id="KW-0436">Ligase</keyword>
<evidence type="ECO:0000259" key="7">
    <source>
        <dbReference type="PROSITE" id="PS51736"/>
    </source>
</evidence>
<dbReference type="CDD" id="cd00569">
    <property type="entry name" value="HTH_Hin_like"/>
    <property type="match status" value="1"/>
</dbReference>
<dbReference type="PANTHER" id="PTHR30461">
    <property type="entry name" value="DNA-INVERTASE FROM LAMBDOID PROPHAGE"/>
    <property type="match status" value="1"/>
</dbReference>
<dbReference type="GO" id="GO:0003677">
    <property type="term" value="F:DNA binding"/>
    <property type="evidence" value="ECO:0007669"/>
    <property type="project" value="UniProtKB-KW"/>
</dbReference>
<feature type="domain" description="Resolvase/invertase-type recombinase catalytic" evidence="7">
    <location>
        <begin position="1"/>
        <end position="135"/>
    </location>
</feature>
<dbReference type="SUPFAM" id="SSF46689">
    <property type="entry name" value="Homeodomain-like"/>
    <property type="match status" value="1"/>
</dbReference>
<dbReference type="FunFam" id="3.40.50.1390:FF:000001">
    <property type="entry name" value="DNA recombinase"/>
    <property type="match status" value="1"/>
</dbReference>
<evidence type="ECO:0000256" key="1">
    <source>
        <dbReference type="ARBA" id="ARBA00009913"/>
    </source>
</evidence>
<dbReference type="GO" id="GO:0015074">
    <property type="term" value="P:DNA integration"/>
    <property type="evidence" value="ECO:0007669"/>
    <property type="project" value="UniProtKB-KW"/>
</dbReference>
<dbReference type="Gene3D" id="1.10.10.60">
    <property type="entry name" value="Homeodomain-like"/>
    <property type="match status" value="1"/>
</dbReference>
<dbReference type="Pfam" id="PF00239">
    <property type="entry name" value="Resolvase"/>
    <property type="match status" value="1"/>
</dbReference>
<proteinExistence type="inferred from homology"/>
<sequence>MLIGYTRVSTDDQHLDNQRSALRAAGCQRIYEEKISGAKRARPELNKLLDHMREGDVLVATRLDRLALATRDLLELAEILNRAGVGLRSLGEPWADTTSPSGKMVLTVFSGIAEFERSLIAERTTAGRLAAKSKGIRFGRPPKLSAEQIALGHRLSSEGTSVREVARMLNCHHATLYRAIGTYITPADSN</sequence>
<dbReference type="Gene3D" id="3.40.50.1390">
    <property type="entry name" value="Resolvase, N-terminal catalytic domain"/>
    <property type="match status" value="1"/>
</dbReference>
<evidence type="ECO:0000256" key="3">
    <source>
        <dbReference type="ARBA" id="ARBA00023100"/>
    </source>
</evidence>
<dbReference type="AlphaFoldDB" id="A0A8S0X9G0"/>
<comment type="similarity">
    <text evidence="1">Belongs to the site-specific recombinase resolvase family.</text>
</comment>
<evidence type="ECO:0000256" key="2">
    <source>
        <dbReference type="ARBA" id="ARBA00022908"/>
    </source>
</evidence>
<keyword evidence="8" id="KW-0378">Hydrolase</keyword>
<dbReference type="EC" id="3.1.22.-" evidence="8"/>
<organism evidence="8 9">
    <name type="scientific">Candidatus Methylobacter favarea</name>
    <dbReference type="NCBI Taxonomy" id="2707345"/>
    <lineage>
        <taxon>Bacteria</taxon>
        <taxon>Pseudomonadati</taxon>
        <taxon>Pseudomonadota</taxon>
        <taxon>Gammaproteobacteria</taxon>
        <taxon>Methylococcales</taxon>
        <taxon>Methylococcaceae</taxon>
        <taxon>Methylobacter</taxon>
    </lineage>
</organism>
<name>A0A8S0X9G0_9GAMM</name>
<dbReference type="Pfam" id="PF02796">
    <property type="entry name" value="HTH_7"/>
    <property type="match status" value="1"/>
</dbReference>
<dbReference type="RefSeq" id="WP_174627015.1">
    <property type="nucleotide sequence ID" value="NZ_CADCXN010000092.1"/>
</dbReference>
<evidence type="ECO:0000256" key="5">
    <source>
        <dbReference type="ARBA" id="ARBA00023172"/>
    </source>
</evidence>
<dbReference type="InterPro" id="IPR006120">
    <property type="entry name" value="Resolvase_HTH_dom"/>
</dbReference>
<keyword evidence="9" id="KW-1185">Reference proteome</keyword>
<comment type="caution">
    <text evidence="8">The sequence shown here is derived from an EMBL/GenBank/DDBJ whole genome shotgun (WGS) entry which is preliminary data.</text>
</comment>
<dbReference type="InterPro" id="IPR036162">
    <property type="entry name" value="Resolvase-like_N_sf"/>
</dbReference>
<dbReference type="Proteomes" id="UP000494216">
    <property type="component" value="Unassembled WGS sequence"/>
</dbReference>
<dbReference type="InterPro" id="IPR006119">
    <property type="entry name" value="Resolv_N"/>
</dbReference>
<evidence type="ECO:0000313" key="8">
    <source>
        <dbReference type="EMBL" id="CAA9892226.1"/>
    </source>
</evidence>
<evidence type="ECO:0000256" key="6">
    <source>
        <dbReference type="PIRSR" id="PIRSR606118-50"/>
    </source>
</evidence>
<feature type="active site" description="O-(5'-phospho-DNA)-serine intermediate" evidence="6">
    <location>
        <position position="9"/>
    </location>
</feature>
<dbReference type="InterPro" id="IPR006118">
    <property type="entry name" value="Recombinase_CS"/>
</dbReference>
<dbReference type="GO" id="GO:0016874">
    <property type="term" value="F:ligase activity"/>
    <property type="evidence" value="ECO:0007669"/>
    <property type="project" value="UniProtKB-KW"/>
</dbReference>
<accession>A0A8S0X9G0</accession>
<dbReference type="SUPFAM" id="SSF53041">
    <property type="entry name" value="Resolvase-like"/>
    <property type="match status" value="1"/>
</dbReference>
<dbReference type="GO" id="GO:0016787">
    <property type="term" value="F:hydrolase activity"/>
    <property type="evidence" value="ECO:0007669"/>
    <property type="project" value="UniProtKB-KW"/>
</dbReference>
<dbReference type="GO" id="GO:0000150">
    <property type="term" value="F:DNA strand exchange activity"/>
    <property type="evidence" value="ECO:0007669"/>
    <property type="project" value="UniProtKB-KW"/>
</dbReference>
<keyword evidence="3" id="KW-0230">DNA invertase</keyword>
<dbReference type="EC" id="6.5.1.-" evidence="8"/>
<gene>
    <name evidence="8" type="primary">pinE</name>
    <name evidence="8" type="ORF">METHB2_600021</name>
</gene>
<dbReference type="EMBL" id="CADCXN010000092">
    <property type="protein sequence ID" value="CAA9892226.1"/>
    <property type="molecule type" value="Genomic_DNA"/>
</dbReference>
<dbReference type="InterPro" id="IPR050639">
    <property type="entry name" value="SSR_resolvase"/>
</dbReference>
<protein>
    <submittedName>
        <fullName evidence="8">Serine recombinase PinE</fullName>
        <ecNumber evidence="8">3.1.22.-</ecNumber>
        <ecNumber evidence="8">6.5.1.-</ecNumber>
    </submittedName>
</protein>